<keyword evidence="9" id="KW-0234">DNA repair</keyword>
<sequence>MVIAAALVGHRGVLLCHRRPDRRWYPDVWDLPGGHVDPDETAREAVGRECREELGVRLLEATEVPVSTGDPLVELTLFTVRSWVGMPTNTAHEEHDRIAWFTRADLDTARLADDRYRPLLARAMEPAP</sequence>
<evidence type="ECO:0000256" key="11">
    <source>
        <dbReference type="ARBA" id="ARBA00038905"/>
    </source>
</evidence>
<organism evidence="13 14">
    <name type="scientific">Actinomycetospora chibensis</name>
    <dbReference type="NCBI Taxonomy" id="663606"/>
    <lineage>
        <taxon>Bacteria</taxon>
        <taxon>Bacillati</taxon>
        <taxon>Actinomycetota</taxon>
        <taxon>Actinomycetes</taxon>
        <taxon>Pseudonocardiales</taxon>
        <taxon>Pseudonocardiaceae</taxon>
        <taxon>Actinomycetospora</taxon>
    </lineage>
</organism>
<keyword evidence="7" id="KW-0378">Hydrolase</keyword>
<evidence type="ECO:0000313" key="13">
    <source>
        <dbReference type="EMBL" id="MFC4835322.1"/>
    </source>
</evidence>
<gene>
    <name evidence="13" type="ORF">ACFPEL_23130</name>
</gene>
<evidence type="ECO:0000256" key="6">
    <source>
        <dbReference type="ARBA" id="ARBA00022763"/>
    </source>
</evidence>
<evidence type="ECO:0000313" key="14">
    <source>
        <dbReference type="Proteomes" id="UP001595909"/>
    </source>
</evidence>
<dbReference type="PANTHER" id="PTHR47707">
    <property type="entry name" value="8-OXO-DGTP DIPHOSPHATASE"/>
    <property type="match status" value="1"/>
</dbReference>
<accession>A0ABV9RQ93</accession>
<dbReference type="PRINTS" id="PR00502">
    <property type="entry name" value="NUDIXFAMILY"/>
</dbReference>
<dbReference type="Gene3D" id="3.90.79.10">
    <property type="entry name" value="Nucleoside Triphosphate Pyrophosphohydrolase"/>
    <property type="match status" value="1"/>
</dbReference>
<evidence type="ECO:0000256" key="8">
    <source>
        <dbReference type="ARBA" id="ARBA00022842"/>
    </source>
</evidence>
<dbReference type="EC" id="3.6.1.55" evidence="11"/>
<reference evidence="14" key="1">
    <citation type="journal article" date="2019" name="Int. J. Syst. Evol. Microbiol.">
        <title>The Global Catalogue of Microorganisms (GCM) 10K type strain sequencing project: providing services to taxonomists for standard genome sequencing and annotation.</title>
        <authorList>
            <consortium name="The Broad Institute Genomics Platform"/>
            <consortium name="The Broad Institute Genome Sequencing Center for Infectious Disease"/>
            <person name="Wu L."/>
            <person name="Ma J."/>
        </authorList>
    </citation>
    <scope>NUCLEOTIDE SEQUENCE [LARGE SCALE GENOMIC DNA]</scope>
    <source>
        <strain evidence="14">CCUG 50347</strain>
    </source>
</reference>
<keyword evidence="8" id="KW-0460">Magnesium</keyword>
<evidence type="ECO:0000256" key="2">
    <source>
        <dbReference type="ARBA" id="ARBA00005582"/>
    </source>
</evidence>
<comment type="similarity">
    <text evidence="2">Belongs to the Nudix hydrolase family.</text>
</comment>
<evidence type="ECO:0000256" key="3">
    <source>
        <dbReference type="ARBA" id="ARBA00022457"/>
    </source>
</evidence>
<dbReference type="PROSITE" id="PS51462">
    <property type="entry name" value="NUDIX"/>
    <property type="match status" value="1"/>
</dbReference>
<comment type="cofactor">
    <cofactor evidence="1">
        <name>Mg(2+)</name>
        <dbReference type="ChEBI" id="CHEBI:18420"/>
    </cofactor>
</comment>
<dbReference type="PANTHER" id="PTHR47707:SF1">
    <property type="entry name" value="NUDIX HYDROLASE FAMILY PROTEIN"/>
    <property type="match status" value="1"/>
</dbReference>
<keyword evidence="4" id="KW-0235">DNA replication</keyword>
<comment type="caution">
    <text evidence="13">The sequence shown here is derived from an EMBL/GenBank/DDBJ whole genome shotgun (WGS) entry which is preliminary data.</text>
</comment>
<dbReference type="InterPro" id="IPR020476">
    <property type="entry name" value="Nudix_hydrolase"/>
</dbReference>
<evidence type="ECO:0000256" key="10">
    <source>
        <dbReference type="ARBA" id="ARBA00035861"/>
    </source>
</evidence>
<keyword evidence="3" id="KW-0515">Mutator protein</keyword>
<dbReference type="EMBL" id="JBHSIM010000049">
    <property type="protein sequence ID" value="MFC4835322.1"/>
    <property type="molecule type" value="Genomic_DNA"/>
</dbReference>
<feature type="domain" description="Nudix hydrolase" evidence="12">
    <location>
        <begin position="1"/>
        <end position="125"/>
    </location>
</feature>
<proteinExistence type="inferred from homology"/>
<dbReference type="Proteomes" id="UP001595909">
    <property type="component" value="Unassembled WGS sequence"/>
</dbReference>
<dbReference type="InterPro" id="IPR047127">
    <property type="entry name" value="MutT-like"/>
</dbReference>
<dbReference type="RefSeq" id="WP_274187163.1">
    <property type="nucleotide sequence ID" value="NZ_BAABHN010000049.1"/>
</dbReference>
<dbReference type="SUPFAM" id="SSF55811">
    <property type="entry name" value="Nudix"/>
    <property type="match status" value="1"/>
</dbReference>
<keyword evidence="5" id="KW-0479">Metal-binding</keyword>
<protein>
    <recommendedName>
        <fullName evidence="11">8-oxo-dGTP diphosphatase</fullName>
        <ecNumber evidence="11">3.6.1.55</ecNumber>
    </recommendedName>
</protein>
<dbReference type="InterPro" id="IPR015797">
    <property type="entry name" value="NUDIX_hydrolase-like_dom_sf"/>
</dbReference>
<evidence type="ECO:0000256" key="9">
    <source>
        <dbReference type="ARBA" id="ARBA00023204"/>
    </source>
</evidence>
<evidence type="ECO:0000256" key="4">
    <source>
        <dbReference type="ARBA" id="ARBA00022705"/>
    </source>
</evidence>
<evidence type="ECO:0000259" key="12">
    <source>
        <dbReference type="PROSITE" id="PS51462"/>
    </source>
</evidence>
<evidence type="ECO:0000256" key="1">
    <source>
        <dbReference type="ARBA" id="ARBA00001946"/>
    </source>
</evidence>
<keyword evidence="14" id="KW-1185">Reference proteome</keyword>
<name>A0ABV9RQ93_9PSEU</name>
<keyword evidence="6" id="KW-0227">DNA damage</keyword>
<dbReference type="Pfam" id="PF00293">
    <property type="entry name" value="NUDIX"/>
    <property type="match status" value="1"/>
</dbReference>
<dbReference type="InterPro" id="IPR000086">
    <property type="entry name" value="NUDIX_hydrolase_dom"/>
</dbReference>
<evidence type="ECO:0000256" key="7">
    <source>
        <dbReference type="ARBA" id="ARBA00022801"/>
    </source>
</evidence>
<evidence type="ECO:0000256" key="5">
    <source>
        <dbReference type="ARBA" id="ARBA00022723"/>
    </source>
</evidence>
<comment type="catalytic activity">
    <reaction evidence="10">
        <text>8-oxo-dGTP + H2O = 8-oxo-dGMP + diphosphate + H(+)</text>
        <dbReference type="Rhea" id="RHEA:31575"/>
        <dbReference type="ChEBI" id="CHEBI:15377"/>
        <dbReference type="ChEBI" id="CHEBI:15378"/>
        <dbReference type="ChEBI" id="CHEBI:33019"/>
        <dbReference type="ChEBI" id="CHEBI:63224"/>
        <dbReference type="ChEBI" id="CHEBI:77896"/>
        <dbReference type="EC" id="3.6.1.55"/>
    </reaction>
</comment>